<evidence type="ECO:0000259" key="9">
    <source>
        <dbReference type="Pfam" id="PF20936"/>
    </source>
</evidence>
<dbReference type="Pfam" id="PF20936">
    <property type="entry name" value="GCIP_C"/>
    <property type="match status" value="1"/>
</dbReference>
<dbReference type="Proteomes" id="UP001153076">
    <property type="component" value="Unassembled WGS sequence"/>
</dbReference>
<protein>
    <submittedName>
        <fullName evidence="10">Uncharacterized protein</fullName>
    </submittedName>
</protein>
<dbReference type="GO" id="GO:0005737">
    <property type="term" value="C:cytoplasm"/>
    <property type="evidence" value="ECO:0007669"/>
    <property type="project" value="UniProtKB-SubCell"/>
</dbReference>
<accession>A0A9Q1KQM9</accession>
<evidence type="ECO:0000256" key="5">
    <source>
        <dbReference type="ARBA" id="ARBA00023242"/>
    </source>
</evidence>
<organism evidence="10 11">
    <name type="scientific">Carnegiea gigantea</name>
    <dbReference type="NCBI Taxonomy" id="171969"/>
    <lineage>
        <taxon>Eukaryota</taxon>
        <taxon>Viridiplantae</taxon>
        <taxon>Streptophyta</taxon>
        <taxon>Embryophyta</taxon>
        <taxon>Tracheophyta</taxon>
        <taxon>Spermatophyta</taxon>
        <taxon>Magnoliopsida</taxon>
        <taxon>eudicotyledons</taxon>
        <taxon>Gunneridae</taxon>
        <taxon>Pentapetalae</taxon>
        <taxon>Caryophyllales</taxon>
        <taxon>Cactineae</taxon>
        <taxon>Cactaceae</taxon>
        <taxon>Cactoideae</taxon>
        <taxon>Echinocereeae</taxon>
        <taxon>Carnegiea</taxon>
    </lineage>
</organism>
<dbReference type="OrthoDB" id="41588at2759"/>
<keyword evidence="11" id="KW-1185">Reference proteome</keyword>
<dbReference type="EMBL" id="JAKOGI010000036">
    <property type="protein sequence ID" value="KAJ8447622.1"/>
    <property type="molecule type" value="Genomic_DNA"/>
</dbReference>
<evidence type="ECO:0000256" key="6">
    <source>
        <dbReference type="ARBA" id="ARBA00023306"/>
    </source>
</evidence>
<dbReference type="Gene3D" id="1.20.1420.10">
    <property type="entry name" value="Talin, central domain"/>
    <property type="match status" value="1"/>
</dbReference>
<feature type="region of interest" description="Disordered" evidence="7">
    <location>
        <begin position="179"/>
        <end position="222"/>
    </location>
</feature>
<dbReference type="AlphaFoldDB" id="A0A9Q1KQM9"/>
<dbReference type="InterPro" id="IPR049317">
    <property type="entry name" value="GCIP-like_N"/>
</dbReference>
<evidence type="ECO:0000256" key="4">
    <source>
        <dbReference type="ARBA" id="ARBA00022490"/>
    </source>
</evidence>
<dbReference type="Gene3D" id="1.20.1410.10">
    <property type="entry name" value="I/LWEQ domain"/>
    <property type="match status" value="1"/>
</dbReference>
<gene>
    <name evidence="10" type="ORF">Cgig2_031676</name>
</gene>
<keyword evidence="4" id="KW-0963">Cytoplasm</keyword>
<evidence type="ECO:0000256" key="2">
    <source>
        <dbReference type="ARBA" id="ARBA00004496"/>
    </source>
</evidence>
<reference evidence="10" key="1">
    <citation type="submission" date="2022-04" db="EMBL/GenBank/DDBJ databases">
        <title>Carnegiea gigantea Genome sequencing and assembly v2.</title>
        <authorList>
            <person name="Copetti D."/>
            <person name="Sanderson M.J."/>
            <person name="Burquez A."/>
            <person name="Wojciechowski M.F."/>
        </authorList>
    </citation>
    <scope>NUCLEOTIDE SEQUENCE</scope>
    <source>
        <strain evidence="10">SGP5-SGP5p</strain>
        <tissue evidence="10">Aerial part</tissue>
    </source>
</reference>
<name>A0A9Q1KQM9_9CARY</name>
<comment type="caution">
    <text evidence="10">The sequence shown here is derived from an EMBL/GenBank/DDBJ whole genome shotgun (WGS) entry which is preliminary data.</text>
</comment>
<dbReference type="GO" id="GO:0005634">
    <property type="term" value="C:nucleus"/>
    <property type="evidence" value="ECO:0007669"/>
    <property type="project" value="UniProtKB-SubCell"/>
</dbReference>
<evidence type="ECO:0000256" key="3">
    <source>
        <dbReference type="ARBA" id="ARBA00008940"/>
    </source>
</evidence>
<evidence type="ECO:0000256" key="7">
    <source>
        <dbReference type="SAM" id="MobiDB-lite"/>
    </source>
</evidence>
<evidence type="ECO:0000259" key="8">
    <source>
        <dbReference type="Pfam" id="PF13324"/>
    </source>
</evidence>
<evidence type="ECO:0000313" key="11">
    <source>
        <dbReference type="Proteomes" id="UP001153076"/>
    </source>
</evidence>
<dbReference type="Pfam" id="PF13324">
    <property type="entry name" value="GCIP_N"/>
    <property type="match status" value="1"/>
</dbReference>
<comment type="subcellular location">
    <subcellularLocation>
        <location evidence="2">Cytoplasm</location>
    </subcellularLocation>
    <subcellularLocation>
        <location evidence="1">Nucleus</location>
    </subcellularLocation>
</comment>
<keyword evidence="6" id="KW-0131">Cell cycle</keyword>
<evidence type="ECO:0000313" key="10">
    <source>
        <dbReference type="EMBL" id="KAJ8447622.1"/>
    </source>
</evidence>
<sequence length="366" mass="39340">MGKTEVERLHQSLGTHMSNIHETLQILDQKPVSSLQKVSWDEAIKIGEQVSKHATTAGMLFTEVQTEAKALEENMGVYFNALQGLLLLAYGSTVGAGPTLSSSIHASIKNVVDCSFKLWCECVSSYGSQKEEQKHAIPPLVGTVWDACSALKKTPATNITAMGREMTRVAVSIKDVLREMKELEPSPSDPTNEVSESDKGEGQAHGSGISDDDDNDNDLGKDLSPEEMKVAQLAIGVVSEVVNVVKELIRSITGLLKKGGLVEEKDGVESLEELLTLCRGVGVLVDELGACLYPPQEYSAIKKACEDISSRTDDMEKVLGSLNGSVEAFSQCCKSLKKALDLLVSEISNSTAADIEPQMQNLAVGN</sequence>
<dbReference type="InterPro" id="IPR049318">
    <property type="entry name" value="GCIP_C"/>
</dbReference>
<dbReference type="PANTHER" id="PTHR15492:SF1">
    <property type="entry name" value="CYCLIN-D1-BINDING PROTEIN 1"/>
    <property type="match status" value="1"/>
</dbReference>
<feature type="domain" description="Cyclin-D1-binding protein 1-like N-terminal" evidence="8">
    <location>
        <begin position="45"/>
        <end position="184"/>
    </location>
</feature>
<dbReference type="PANTHER" id="PTHR15492">
    <property type="entry name" value="CYCLIN D1-BINDING PROTEIN 1"/>
    <property type="match status" value="1"/>
</dbReference>
<dbReference type="InterPro" id="IPR026907">
    <property type="entry name" value="GCIP-like"/>
</dbReference>
<feature type="domain" description="Cyclin-D1-binding protein 1-like C-terminal" evidence="9">
    <location>
        <begin position="211"/>
        <end position="317"/>
    </location>
</feature>
<keyword evidence="5" id="KW-0539">Nucleus</keyword>
<proteinExistence type="inferred from homology"/>
<comment type="similarity">
    <text evidence="3">Belongs to the CCNDBP1 family.</text>
</comment>
<evidence type="ECO:0000256" key="1">
    <source>
        <dbReference type="ARBA" id="ARBA00004123"/>
    </source>
</evidence>